<dbReference type="InterPro" id="IPR015590">
    <property type="entry name" value="Aldehyde_DH_dom"/>
</dbReference>
<dbReference type="PANTHER" id="PTHR11699">
    <property type="entry name" value="ALDEHYDE DEHYDROGENASE-RELATED"/>
    <property type="match status" value="1"/>
</dbReference>
<dbReference type="Pfam" id="PF00171">
    <property type="entry name" value="Aldedh"/>
    <property type="match status" value="1"/>
</dbReference>
<evidence type="ECO:0000259" key="1">
    <source>
        <dbReference type="Pfam" id="PF00171"/>
    </source>
</evidence>
<accession>A0A915D6D4</accession>
<evidence type="ECO:0000313" key="2">
    <source>
        <dbReference type="Proteomes" id="UP000887574"/>
    </source>
</evidence>
<organism evidence="2 3">
    <name type="scientific">Ditylenchus dipsaci</name>
    <dbReference type="NCBI Taxonomy" id="166011"/>
    <lineage>
        <taxon>Eukaryota</taxon>
        <taxon>Metazoa</taxon>
        <taxon>Ecdysozoa</taxon>
        <taxon>Nematoda</taxon>
        <taxon>Chromadorea</taxon>
        <taxon>Rhabditida</taxon>
        <taxon>Tylenchina</taxon>
        <taxon>Tylenchomorpha</taxon>
        <taxon>Sphaerularioidea</taxon>
        <taxon>Anguinidae</taxon>
        <taxon>Anguininae</taxon>
        <taxon>Ditylenchus</taxon>
    </lineage>
</organism>
<keyword evidence="2" id="KW-1185">Reference proteome</keyword>
<dbReference type="Proteomes" id="UP000887574">
    <property type="component" value="Unplaced"/>
</dbReference>
<dbReference type="Gene3D" id="3.40.605.10">
    <property type="entry name" value="Aldehyde Dehydrogenase, Chain A, domain 1"/>
    <property type="match status" value="2"/>
</dbReference>
<evidence type="ECO:0000313" key="3">
    <source>
        <dbReference type="WBParaSite" id="jg16206"/>
    </source>
</evidence>
<protein>
    <submittedName>
        <fullName evidence="3">Aldehyde dehydrogenase domain-containing protein</fullName>
    </submittedName>
</protein>
<dbReference type="SUPFAM" id="SSF53720">
    <property type="entry name" value="ALDH-like"/>
    <property type="match status" value="1"/>
</dbReference>
<dbReference type="InterPro" id="IPR016161">
    <property type="entry name" value="Ald_DH/histidinol_DH"/>
</dbReference>
<dbReference type="GO" id="GO:0016491">
    <property type="term" value="F:oxidoreductase activity"/>
    <property type="evidence" value="ECO:0007669"/>
    <property type="project" value="InterPro"/>
</dbReference>
<dbReference type="WBParaSite" id="jg16206">
    <property type="protein sequence ID" value="jg16206"/>
    <property type="gene ID" value="jg16206"/>
</dbReference>
<feature type="domain" description="Aldehyde dehydrogenase" evidence="1">
    <location>
        <begin position="54"/>
        <end position="106"/>
    </location>
</feature>
<dbReference type="InterPro" id="IPR016162">
    <property type="entry name" value="Ald_DH_N"/>
</dbReference>
<name>A0A915D6D4_9BILA</name>
<dbReference type="AlphaFoldDB" id="A0A915D6D4"/>
<reference evidence="3" key="1">
    <citation type="submission" date="2022-11" db="UniProtKB">
        <authorList>
            <consortium name="WormBaseParasite"/>
        </authorList>
    </citation>
    <scope>IDENTIFICATION</scope>
</reference>
<sequence length="151" mass="16299">MDNGKSITEAKADVLSCADTFEYFSGVDLSGEHMPYDEQAKRFAYSRREPLGVILLAQLLQCAGLPDGVVNIVQGESETGTALCESAIVRKVSFTGSVATGPIAKNCAQWAVNRRGVWSCSLIIPFETEQEALQIANDTEFGLALAYSLMI</sequence>
<proteinExistence type="predicted"/>